<evidence type="ECO:0000313" key="2">
    <source>
        <dbReference type="EMBL" id="KAK8952834.1"/>
    </source>
</evidence>
<gene>
    <name evidence="2" type="ORF">KSP40_PGU011565</name>
</gene>
<reference evidence="2 3" key="1">
    <citation type="journal article" date="2022" name="Nat. Plants">
        <title>Genomes of leafy and leafless Platanthera orchids illuminate the evolution of mycoheterotrophy.</title>
        <authorList>
            <person name="Li M.H."/>
            <person name="Liu K.W."/>
            <person name="Li Z."/>
            <person name="Lu H.C."/>
            <person name="Ye Q.L."/>
            <person name="Zhang D."/>
            <person name="Wang J.Y."/>
            <person name="Li Y.F."/>
            <person name="Zhong Z.M."/>
            <person name="Liu X."/>
            <person name="Yu X."/>
            <person name="Liu D.K."/>
            <person name="Tu X.D."/>
            <person name="Liu B."/>
            <person name="Hao Y."/>
            <person name="Liao X.Y."/>
            <person name="Jiang Y.T."/>
            <person name="Sun W.H."/>
            <person name="Chen J."/>
            <person name="Chen Y.Q."/>
            <person name="Ai Y."/>
            <person name="Zhai J.W."/>
            <person name="Wu S.S."/>
            <person name="Zhou Z."/>
            <person name="Hsiao Y.Y."/>
            <person name="Wu W.L."/>
            <person name="Chen Y.Y."/>
            <person name="Lin Y.F."/>
            <person name="Hsu J.L."/>
            <person name="Li C.Y."/>
            <person name="Wang Z.W."/>
            <person name="Zhao X."/>
            <person name="Zhong W.Y."/>
            <person name="Ma X.K."/>
            <person name="Ma L."/>
            <person name="Huang J."/>
            <person name="Chen G.Z."/>
            <person name="Huang M.Z."/>
            <person name="Huang L."/>
            <person name="Peng D.H."/>
            <person name="Luo Y.B."/>
            <person name="Zou S.Q."/>
            <person name="Chen S.P."/>
            <person name="Lan S."/>
            <person name="Tsai W.C."/>
            <person name="Van de Peer Y."/>
            <person name="Liu Z.J."/>
        </authorList>
    </citation>
    <scope>NUCLEOTIDE SEQUENCE [LARGE SCALE GENOMIC DNA]</scope>
    <source>
        <strain evidence="2">Lor288</strain>
    </source>
</reference>
<organism evidence="2 3">
    <name type="scientific">Platanthera guangdongensis</name>
    <dbReference type="NCBI Taxonomy" id="2320717"/>
    <lineage>
        <taxon>Eukaryota</taxon>
        <taxon>Viridiplantae</taxon>
        <taxon>Streptophyta</taxon>
        <taxon>Embryophyta</taxon>
        <taxon>Tracheophyta</taxon>
        <taxon>Spermatophyta</taxon>
        <taxon>Magnoliopsida</taxon>
        <taxon>Liliopsida</taxon>
        <taxon>Asparagales</taxon>
        <taxon>Orchidaceae</taxon>
        <taxon>Orchidoideae</taxon>
        <taxon>Orchideae</taxon>
        <taxon>Orchidinae</taxon>
        <taxon>Platanthera</taxon>
    </lineage>
</organism>
<evidence type="ECO:0000256" key="1">
    <source>
        <dbReference type="SAM" id="Phobius"/>
    </source>
</evidence>
<dbReference type="PANTHER" id="PTHR47673">
    <property type="entry name" value="ARM REPEAT SUPERFAMILY PROTEIN"/>
    <property type="match status" value="1"/>
</dbReference>
<keyword evidence="1" id="KW-1133">Transmembrane helix</keyword>
<accession>A0ABR2LWD2</accession>
<name>A0ABR2LWD2_9ASPA</name>
<dbReference type="InterPro" id="IPR016024">
    <property type="entry name" value="ARM-type_fold"/>
</dbReference>
<evidence type="ECO:0008006" key="4">
    <source>
        <dbReference type="Google" id="ProtNLM"/>
    </source>
</evidence>
<evidence type="ECO:0000313" key="3">
    <source>
        <dbReference type="Proteomes" id="UP001412067"/>
    </source>
</evidence>
<keyword evidence="1" id="KW-0472">Membrane</keyword>
<sequence>MLDIPTYVLSPVSSVDWHRRLDHVPLPILENTLPYFHFSSFDCESFIYDDIALEEEVERKVGWLLKAFFIVTALAVAANFFPYMGDSLLRQSIALLHVKDPLFKRMGASRLRRFAVDDERRMRVVEMGGAQYLLEMLEGARDDKTRKEALKALLALSHSDAVAEVLRQSGAAVLVASVPDSLEFHEICNCKSSLLERFREPEHNPSPSLVRPTP</sequence>
<dbReference type="PANTHER" id="PTHR47673:SF1">
    <property type="entry name" value="ARM REPEAT SUPERFAMILY PROTEIN"/>
    <property type="match status" value="1"/>
</dbReference>
<feature type="transmembrane region" description="Helical" evidence="1">
    <location>
        <begin position="63"/>
        <end position="81"/>
    </location>
</feature>
<keyword evidence="3" id="KW-1185">Reference proteome</keyword>
<proteinExistence type="predicted"/>
<dbReference type="SUPFAM" id="SSF48371">
    <property type="entry name" value="ARM repeat"/>
    <property type="match status" value="1"/>
</dbReference>
<keyword evidence="1" id="KW-0812">Transmembrane</keyword>
<protein>
    <recommendedName>
        <fullName evidence="4">ARM repeat superfamily protein</fullName>
    </recommendedName>
</protein>
<dbReference type="Gene3D" id="1.25.10.10">
    <property type="entry name" value="Leucine-rich Repeat Variant"/>
    <property type="match status" value="1"/>
</dbReference>
<dbReference type="Proteomes" id="UP001412067">
    <property type="component" value="Unassembled WGS sequence"/>
</dbReference>
<dbReference type="EMBL" id="JBBWWR010000014">
    <property type="protein sequence ID" value="KAK8952834.1"/>
    <property type="molecule type" value="Genomic_DNA"/>
</dbReference>
<comment type="caution">
    <text evidence="2">The sequence shown here is derived from an EMBL/GenBank/DDBJ whole genome shotgun (WGS) entry which is preliminary data.</text>
</comment>
<dbReference type="InterPro" id="IPR011989">
    <property type="entry name" value="ARM-like"/>
</dbReference>